<dbReference type="GO" id="GO:0016020">
    <property type="term" value="C:membrane"/>
    <property type="evidence" value="ECO:0007669"/>
    <property type="project" value="InterPro"/>
</dbReference>
<keyword evidence="6" id="KW-1278">Translocase</keyword>
<keyword evidence="8" id="KW-0472">Membrane</keyword>
<sequence>VGEYPEGVMYAVLLMNAVTPLIDRFCKLVPTGGKPSV</sequence>
<evidence type="ECO:0000256" key="4">
    <source>
        <dbReference type="ARBA" id="ARBA00022643"/>
    </source>
</evidence>
<dbReference type="InterPro" id="IPR004338">
    <property type="entry name" value="NqrB/RnfD"/>
</dbReference>
<keyword evidence="3" id="KW-0285">Flavoprotein</keyword>
<name>X1T2W4_9ZZZZ</name>
<keyword evidence="4" id="KW-0288">FMN</keyword>
<dbReference type="AlphaFoldDB" id="X1T2W4"/>
<evidence type="ECO:0000256" key="1">
    <source>
        <dbReference type="ARBA" id="ARBA00022448"/>
    </source>
</evidence>
<reference evidence="9" key="1">
    <citation type="journal article" date="2014" name="Front. Microbiol.">
        <title>High frequency of phylogenetically diverse reductive dehalogenase-homologous genes in deep subseafloor sedimentary metagenomes.</title>
        <authorList>
            <person name="Kawai M."/>
            <person name="Futagami T."/>
            <person name="Toyoda A."/>
            <person name="Takaki Y."/>
            <person name="Nishi S."/>
            <person name="Hori S."/>
            <person name="Arai W."/>
            <person name="Tsubouchi T."/>
            <person name="Morono Y."/>
            <person name="Uchiyama I."/>
            <person name="Ito T."/>
            <person name="Fujiyama A."/>
            <person name="Inagaki F."/>
            <person name="Takami H."/>
        </authorList>
    </citation>
    <scope>NUCLEOTIDE SEQUENCE</scope>
    <source>
        <strain evidence="9">Expedition CK06-06</strain>
    </source>
</reference>
<organism evidence="9">
    <name type="scientific">marine sediment metagenome</name>
    <dbReference type="NCBI Taxonomy" id="412755"/>
    <lineage>
        <taxon>unclassified sequences</taxon>
        <taxon>metagenomes</taxon>
        <taxon>ecological metagenomes</taxon>
    </lineage>
</organism>
<keyword evidence="2" id="KW-0597">Phosphoprotein</keyword>
<dbReference type="Pfam" id="PF03116">
    <property type="entry name" value="NQR2_RnfD_RnfE"/>
    <property type="match status" value="1"/>
</dbReference>
<evidence type="ECO:0000256" key="2">
    <source>
        <dbReference type="ARBA" id="ARBA00022553"/>
    </source>
</evidence>
<evidence type="ECO:0000256" key="7">
    <source>
        <dbReference type="ARBA" id="ARBA00022989"/>
    </source>
</evidence>
<keyword evidence="1" id="KW-0813">Transport</keyword>
<keyword evidence="5" id="KW-0812">Transmembrane</keyword>
<feature type="non-terminal residue" evidence="9">
    <location>
        <position position="1"/>
    </location>
</feature>
<dbReference type="EMBL" id="BARW01018485">
    <property type="protein sequence ID" value="GAI99528.1"/>
    <property type="molecule type" value="Genomic_DNA"/>
</dbReference>
<accession>X1T2W4</accession>
<evidence type="ECO:0000256" key="6">
    <source>
        <dbReference type="ARBA" id="ARBA00022967"/>
    </source>
</evidence>
<evidence type="ECO:0000256" key="3">
    <source>
        <dbReference type="ARBA" id="ARBA00022630"/>
    </source>
</evidence>
<evidence type="ECO:0000313" key="9">
    <source>
        <dbReference type="EMBL" id="GAI99528.1"/>
    </source>
</evidence>
<protein>
    <submittedName>
        <fullName evidence="9">Uncharacterized protein</fullName>
    </submittedName>
</protein>
<proteinExistence type="predicted"/>
<evidence type="ECO:0000256" key="5">
    <source>
        <dbReference type="ARBA" id="ARBA00022692"/>
    </source>
</evidence>
<comment type="caution">
    <text evidence="9">The sequence shown here is derived from an EMBL/GenBank/DDBJ whole genome shotgun (WGS) entry which is preliminary data.</text>
</comment>
<evidence type="ECO:0000256" key="8">
    <source>
        <dbReference type="ARBA" id="ARBA00023136"/>
    </source>
</evidence>
<keyword evidence="7" id="KW-1133">Transmembrane helix</keyword>
<gene>
    <name evidence="9" type="ORF">S12H4_31639</name>
</gene>
<dbReference type="GO" id="GO:0055085">
    <property type="term" value="P:transmembrane transport"/>
    <property type="evidence" value="ECO:0007669"/>
    <property type="project" value="InterPro"/>
</dbReference>